<evidence type="ECO:0000313" key="2">
    <source>
        <dbReference type="Proteomes" id="UP000827092"/>
    </source>
</evidence>
<gene>
    <name evidence="1" type="ORF">JTE90_000265</name>
</gene>
<accession>A0AAV6VUE7</accession>
<protein>
    <submittedName>
        <fullName evidence="1">Uncharacterized protein</fullName>
    </submittedName>
</protein>
<name>A0AAV6VUE7_9ARAC</name>
<proteinExistence type="predicted"/>
<keyword evidence="2" id="KW-1185">Reference proteome</keyword>
<dbReference type="Proteomes" id="UP000827092">
    <property type="component" value="Unassembled WGS sequence"/>
</dbReference>
<evidence type="ECO:0000313" key="1">
    <source>
        <dbReference type="EMBL" id="KAG8199397.1"/>
    </source>
</evidence>
<sequence length="109" mass="12436">MQKSESREEVNLNKGNGLGTKCEAYLRRKHRPFARHTRNWAELSKGSITQHDSKLQRSGVETIEELGHRENGTEPQADSPECSIMVKHLDTTTDFKGEIELKFVLSLLE</sequence>
<reference evidence="1 2" key="1">
    <citation type="journal article" date="2022" name="Nat. Ecol. Evol.">
        <title>A masculinizing supergene underlies an exaggerated male reproductive morph in a spider.</title>
        <authorList>
            <person name="Hendrickx F."/>
            <person name="De Corte Z."/>
            <person name="Sonet G."/>
            <person name="Van Belleghem S.M."/>
            <person name="Kostlbacher S."/>
            <person name="Vangestel C."/>
        </authorList>
    </citation>
    <scope>NUCLEOTIDE SEQUENCE [LARGE SCALE GENOMIC DNA]</scope>
    <source>
        <strain evidence="1">W744_W776</strain>
    </source>
</reference>
<dbReference type="AlphaFoldDB" id="A0AAV6VUE7"/>
<dbReference type="EMBL" id="JAFNEN010000027">
    <property type="protein sequence ID" value="KAG8199397.1"/>
    <property type="molecule type" value="Genomic_DNA"/>
</dbReference>
<comment type="caution">
    <text evidence="1">The sequence shown here is derived from an EMBL/GenBank/DDBJ whole genome shotgun (WGS) entry which is preliminary data.</text>
</comment>
<organism evidence="1 2">
    <name type="scientific">Oedothorax gibbosus</name>
    <dbReference type="NCBI Taxonomy" id="931172"/>
    <lineage>
        <taxon>Eukaryota</taxon>
        <taxon>Metazoa</taxon>
        <taxon>Ecdysozoa</taxon>
        <taxon>Arthropoda</taxon>
        <taxon>Chelicerata</taxon>
        <taxon>Arachnida</taxon>
        <taxon>Araneae</taxon>
        <taxon>Araneomorphae</taxon>
        <taxon>Entelegynae</taxon>
        <taxon>Araneoidea</taxon>
        <taxon>Linyphiidae</taxon>
        <taxon>Erigoninae</taxon>
        <taxon>Oedothorax</taxon>
    </lineage>
</organism>